<feature type="non-terminal residue" evidence="2">
    <location>
        <position position="1"/>
    </location>
</feature>
<dbReference type="OMA" id="HEPTEIL"/>
<feature type="domain" description="C2H2-type" evidence="1">
    <location>
        <begin position="314"/>
        <end position="336"/>
    </location>
</feature>
<protein>
    <recommendedName>
        <fullName evidence="1">C2H2-type domain-containing protein</fullName>
    </recommendedName>
</protein>
<proteinExistence type="predicted"/>
<dbReference type="OrthoDB" id="66977at2759"/>
<dbReference type="EMBL" id="JRES01000623">
    <property type="protein sequence ID" value="KNC29819.1"/>
    <property type="molecule type" value="Genomic_DNA"/>
</dbReference>
<evidence type="ECO:0000313" key="2">
    <source>
        <dbReference type="EMBL" id="KNC29819.1"/>
    </source>
</evidence>
<sequence length="350" mass="40928">QIDYDVRLRKQSLSSRYLDEDHMRQNEEYIRSNQLSADFDIPSPPKQLCNKLIKLRGPYSPLETKIFSAVRVGEWKCVQIERESVNSVLLDTDPQDVHERLVVAADVTETQTGETIIARSTTLMPNIHGFGALMTMMFCPTMQIKRNKERTKYVAILAGLGYDEHTYKPLYGEHDIVLNLDVEIEKEDFEMINQLRYCMDAMLFTDHGDERPNILPSQMADLQAKIKEIIIRLLSKNRKYIETHCDENDNVWQYHEPTEILETVCILGERTIFPMLSALRLYDEKYDRIQALLRHCSELHKLRQFDGSIQPVTCLLCNQPLENVAQLRIHLISQLHRDREQQIHFKPSKK</sequence>
<reference evidence="2 3" key="1">
    <citation type="journal article" date="2015" name="Nat. Commun.">
        <title>Lucilia cuprina genome unlocks parasitic fly biology to underpin future interventions.</title>
        <authorList>
            <person name="Anstead C.A."/>
            <person name="Korhonen P.K."/>
            <person name="Young N.D."/>
            <person name="Hall R.S."/>
            <person name="Jex A.R."/>
            <person name="Murali S.C."/>
            <person name="Hughes D.S."/>
            <person name="Lee S.F."/>
            <person name="Perry T."/>
            <person name="Stroehlein A.J."/>
            <person name="Ansell B.R."/>
            <person name="Breugelmans B."/>
            <person name="Hofmann A."/>
            <person name="Qu J."/>
            <person name="Dugan S."/>
            <person name="Lee S.L."/>
            <person name="Chao H."/>
            <person name="Dinh H."/>
            <person name="Han Y."/>
            <person name="Doddapaneni H.V."/>
            <person name="Worley K.C."/>
            <person name="Muzny D.M."/>
            <person name="Ioannidis P."/>
            <person name="Waterhouse R.M."/>
            <person name="Zdobnov E.M."/>
            <person name="James P.J."/>
            <person name="Bagnall N.H."/>
            <person name="Kotze A.C."/>
            <person name="Gibbs R.A."/>
            <person name="Richards S."/>
            <person name="Batterham P."/>
            <person name="Gasser R.B."/>
        </authorList>
    </citation>
    <scope>NUCLEOTIDE SEQUENCE [LARGE SCALE GENOMIC DNA]</scope>
    <source>
        <strain evidence="2 3">LS</strain>
        <tissue evidence="2">Full body</tissue>
    </source>
</reference>
<gene>
    <name evidence="2" type="ORF">FF38_01512</name>
</gene>
<evidence type="ECO:0000313" key="3">
    <source>
        <dbReference type="Proteomes" id="UP000037069"/>
    </source>
</evidence>
<dbReference type="STRING" id="7375.A0A0L0CEB4"/>
<dbReference type="PROSITE" id="PS00028">
    <property type="entry name" value="ZINC_FINGER_C2H2_1"/>
    <property type="match status" value="1"/>
</dbReference>
<keyword evidence="3" id="KW-1185">Reference proteome</keyword>
<dbReference type="AlphaFoldDB" id="A0A0L0CEB4"/>
<dbReference type="InterPro" id="IPR013087">
    <property type="entry name" value="Znf_C2H2_type"/>
</dbReference>
<evidence type="ECO:0000259" key="1">
    <source>
        <dbReference type="PROSITE" id="PS00028"/>
    </source>
</evidence>
<name>A0A0L0CEB4_LUCCU</name>
<dbReference type="Proteomes" id="UP000037069">
    <property type="component" value="Unassembled WGS sequence"/>
</dbReference>
<comment type="caution">
    <text evidence="2">The sequence shown here is derived from an EMBL/GenBank/DDBJ whole genome shotgun (WGS) entry which is preliminary data.</text>
</comment>
<accession>A0A0L0CEB4</accession>
<organism evidence="2 3">
    <name type="scientific">Lucilia cuprina</name>
    <name type="common">Green bottle fly</name>
    <name type="synonym">Australian sheep blowfly</name>
    <dbReference type="NCBI Taxonomy" id="7375"/>
    <lineage>
        <taxon>Eukaryota</taxon>
        <taxon>Metazoa</taxon>
        <taxon>Ecdysozoa</taxon>
        <taxon>Arthropoda</taxon>
        <taxon>Hexapoda</taxon>
        <taxon>Insecta</taxon>
        <taxon>Pterygota</taxon>
        <taxon>Neoptera</taxon>
        <taxon>Endopterygota</taxon>
        <taxon>Diptera</taxon>
        <taxon>Brachycera</taxon>
        <taxon>Muscomorpha</taxon>
        <taxon>Oestroidea</taxon>
        <taxon>Calliphoridae</taxon>
        <taxon>Luciliinae</taxon>
        <taxon>Lucilia</taxon>
    </lineage>
</organism>